<evidence type="ECO:0000259" key="2">
    <source>
        <dbReference type="Pfam" id="PF00534"/>
    </source>
</evidence>
<feature type="domain" description="FAD dependent oxidoreductase" evidence="3">
    <location>
        <begin position="71"/>
        <end position="102"/>
    </location>
</feature>
<evidence type="ECO:0000313" key="5">
    <source>
        <dbReference type="Proteomes" id="UP000008311"/>
    </source>
</evidence>
<keyword evidence="5" id="KW-1185">Reference proteome</keyword>
<protein>
    <submittedName>
        <fullName evidence="4">Uncharacterized protein</fullName>
    </submittedName>
</protein>
<evidence type="ECO:0000256" key="1">
    <source>
        <dbReference type="ARBA" id="ARBA00022676"/>
    </source>
</evidence>
<dbReference type="GO" id="GO:0016757">
    <property type="term" value="F:glycosyltransferase activity"/>
    <property type="evidence" value="ECO:0007669"/>
    <property type="project" value="UniProtKB-KW"/>
</dbReference>
<dbReference type="SUPFAM" id="SSF51905">
    <property type="entry name" value="FAD/NAD(P)-binding domain"/>
    <property type="match status" value="1"/>
</dbReference>
<dbReference type="Gene3D" id="3.50.50.60">
    <property type="entry name" value="FAD/NAD(P)-binding domain"/>
    <property type="match status" value="1"/>
</dbReference>
<proteinExistence type="predicted"/>
<accession>B9TF09</accession>
<dbReference type="Pfam" id="PF00534">
    <property type="entry name" value="Glycos_transf_1"/>
    <property type="match status" value="1"/>
</dbReference>
<sequence length="161" mass="17201">MAIGVPVIGTYVGGVVELITPEYSGLVVSPSDIDGLSTAIKKYINDAEFRSRLMINALKDCQLSELESYPVCIIGGGAAGITLAIALSRQGKRVLLIEGGDWKEVQNNDAYTGEAVSPHATTTEFRYQRLGGTTHLWGGRCVPLDSYDLSSATMYLTVVGL</sequence>
<name>B9TF09_RICCO</name>
<dbReference type="Pfam" id="PF01266">
    <property type="entry name" value="DAO"/>
    <property type="match status" value="1"/>
</dbReference>
<dbReference type="AlphaFoldDB" id="B9TF09"/>
<dbReference type="SUPFAM" id="SSF53756">
    <property type="entry name" value="UDP-Glycosyltransferase/glycogen phosphorylase"/>
    <property type="match status" value="1"/>
</dbReference>
<dbReference type="Proteomes" id="UP000008311">
    <property type="component" value="Unassembled WGS sequence"/>
</dbReference>
<evidence type="ECO:0000259" key="3">
    <source>
        <dbReference type="Pfam" id="PF01266"/>
    </source>
</evidence>
<feature type="domain" description="Glycosyl transferase family 1" evidence="2">
    <location>
        <begin position="1"/>
        <end position="58"/>
    </location>
</feature>
<keyword evidence="1" id="KW-0328">Glycosyltransferase</keyword>
<dbReference type="InterPro" id="IPR036188">
    <property type="entry name" value="FAD/NAD-bd_sf"/>
</dbReference>
<dbReference type="InterPro" id="IPR001296">
    <property type="entry name" value="Glyco_trans_1"/>
</dbReference>
<evidence type="ECO:0000313" key="4">
    <source>
        <dbReference type="EMBL" id="EEF25554.1"/>
    </source>
</evidence>
<reference evidence="5" key="1">
    <citation type="journal article" date="2010" name="Nat. Biotechnol.">
        <title>Draft genome sequence of the oilseed species Ricinus communis.</title>
        <authorList>
            <person name="Chan A.P."/>
            <person name="Crabtree J."/>
            <person name="Zhao Q."/>
            <person name="Lorenzi H."/>
            <person name="Orvis J."/>
            <person name="Puiu D."/>
            <person name="Melake-Berhan A."/>
            <person name="Jones K.M."/>
            <person name="Redman J."/>
            <person name="Chen G."/>
            <person name="Cahoon E.B."/>
            <person name="Gedil M."/>
            <person name="Stanke M."/>
            <person name="Haas B.J."/>
            <person name="Wortman J.R."/>
            <person name="Fraser-Liggett C.M."/>
            <person name="Ravel J."/>
            <person name="Rabinowicz P.D."/>
        </authorList>
    </citation>
    <scope>NUCLEOTIDE SEQUENCE [LARGE SCALE GENOMIC DNA]</scope>
    <source>
        <strain evidence="5">cv. Hale</strain>
    </source>
</reference>
<dbReference type="InParanoid" id="B9TF09"/>
<dbReference type="EMBL" id="EQ979433">
    <property type="protein sequence ID" value="EEF25554.1"/>
    <property type="molecule type" value="Genomic_DNA"/>
</dbReference>
<keyword evidence="1" id="KW-0808">Transferase</keyword>
<dbReference type="InterPro" id="IPR006076">
    <property type="entry name" value="FAD-dep_OxRdtase"/>
</dbReference>
<dbReference type="Gene3D" id="3.40.50.2000">
    <property type="entry name" value="Glycogen Phosphorylase B"/>
    <property type="match status" value="1"/>
</dbReference>
<organism evidence="4 5">
    <name type="scientific">Ricinus communis</name>
    <name type="common">Castor bean</name>
    <dbReference type="NCBI Taxonomy" id="3988"/>
    <lineage>
        <taxon>Eukaryota</taxon>
        <taxon>Viridiplantae</taxon>
        <taxon>Streptophyta</taxon>
        <taxon>Embryophyta</taxon>
        <taxon>Tracheophyta</taxon>
        <taxon>Spermatophyta</taxon>
        <taxon>Magnoliopsida</taxon>
        <taxon>eudicotyledons</taxon>
        <taxon>Gunneridae</taxon>
        <taxon>Pentapetalae</taxon>
        <taxon>rosids</taxon>
        <taxon>fabids</taxon>
        <taxon>Malpighiales</taxon>
        <taxon>Euphorbiaceae</taxon>
        <taxon>Acalyphoideae</taxon>
        <taxon>Acalypheae</taxon>
        <taxon>Ricinus</taxon>
    </lineage>
</organism>
<gene>
    <name evidence="4" type="ORF">RCOM_1804090</name>
</gene>